<keyword evidence="3" id="KW-0540">Nuclease</keyword>
<keyword evidence="5" id="KW-1185">Reference proteome</keyword>
<protein>
    <submittedName>
        <fullName evidence="3">HNH endonuclease signature motif containing protein</fullName>
    </submittedName>
</protein>
<dbReference type="InterPro" id="IPR003615">
    <property type="entry name" value="HNH_nuc"/>
</dbReference>
<name>A0A0T6BR31_9BACI</name>
<reference evidence="2" key="2">
    <citation type="submission" date="2015-10" db="EMBL/GenBank/DDBJ databases">
        <authorList>
            <person name="Gilbert D.G."/>
        </authorList>
    </citation>
    <scope>NUCLEOTIDE SEQUENCE</scope>
    <source>
        <strain evidence="2">GO-13</strain>
    </source>
</reference>
<organism evidence="2 4">
    <name type="scientific">Bacillus glycinifermentans</name>
    <dbReference type="NCBI Taxonomy" id="1664069"/>
    <lineage>
        <taxon>Bacteria</taxon>
        <taxon>Bacillati</taxon>
        <taxon>Bacillota</taxon>
        <taxon>Bacilli</taxon>
        <taxon>Bacillales</taxon>
        <taxon>Bacillaceae</taxon>
        <taxon>Bacillus</taxon>
    </lineage>
</organism>
<keyword evidence="3" id="KW-0255">Endonuclease</keyword>
<dbReference type="AlphaFoldDB" id="A0A0T6BR31"/>
<evidence type="ECO:0000313" key="2">
    <source>
        <dbReference type="EMBL" id="KRT93980.1"/>
    </source>
</evidence>
<dbReference type="STRING" id="1664069.BGLY_2189"/>
<reference evidence="2 4" key="1">
    <citation type="journal article" date="2015" name="Int. J. Syst. Evol. Microbiol.">
        <title>Bacillus glycinifermentans sp. nov., isolated from fermented soybean paste.</title>
        <authorList>
            <person name="Kim S.J."/>
            <person name="Dunlap C.A."/>
            <person name="Kwon S.W."/>
            <person name="Rooney A.P."/>
        </authorList>
    </citation>
    <scope>NUCLEOTIDE SEQUENCE [LARGE SCALE GENOMIC DNA]</scope>
    <source>
        <strain evidence="2 4">GO-13</strain>
    </source>
</reference>
<feature type="domain" description="HNH nuclease" evidence="1">
    <location>
        <begin position="274"/>
        <end position="321"/>
    </location>
</feature>
<sequence length="331" mass="37681">MKKFLQGLLISMLALTVLFGFDFKGVQAASLEAENEATETLLKGTLRFEVDENKTAKLKEADFGDEKEQIKRADQKAAKLKHDYLIHSNPGAVSEDGKRVDLYSEKQKNNNKIKGKVPGYVEIQVETLLNPKNHTITNVIRIGKVMGEKPLYINASHDLLASRYYNGKFIKVLNHTKKFSVLEIKPGTSSSKSFKVGASSYYKRDYAATVVWKDSPPIADASKSSPFLANKKPALYPHAKDSHTKQVMGAPADANMKVVPKDKREDRDPNLRKKFKKWYIKKYGEPKWNWDNYEVHHVIPLKYGGSNDMSNLFPLEKKFHQKTVTPWWSAY</sequence>
<dbReference type="Proteomes" id="UP001341297">
    <property type="component" value="Unassembled WGS sequence"/>
</dbReference>
<proteinExistence type="predicted"/>
<dbReference type="SMART" id="SM00507">
    <property type="entry name" value="HNHc"/>
    <property type="match status" value="1"/>
</dbReference>
<reference evidence="3 5" key="3">
    <citation type="submission" date="2023-03" db="EMBL/GenBank/DDBJ databases">
        <title>Agriculturally important microbes genome sequencing.</title>
        <authorList>
            <person name="Dunlap C."/>
        </authorList>
    </citation>
    <scope>NUCLEOTIDE SEQUENCE [LARGE SCALE GENOMIC DNA]</scope>
    <source>
        <strain evidence="3 5">CBP-3203</strain>
    </source>
</reference>
<dbReference type="OrthoDB" id="3078740at2"/>
<dbReference type="EMBL" id="LECW02000015">
    <property type="protein sequence ID" value="KRT93980.1"/>
    <property type="molecule type" value="Genomic_DNA"/>
</dbReference>
<evidence type="ECO:0000313" key="5">
    <source>
        <dbReference type="Proteomes" id="UP001341297"/>
    </source>
</evidence>
<evidence type="ECO:0000259" key="1">
    <source>
        <dbReference type="SMART" id="SM00507"/>
    </source>
</evidence>
<comment type="caution">
    <text evidence="2">The sequence shown here is derived from an EMBL/GenBank/DDBJ whole genome shotgun (WGS) entry which is preliminary data.</text>
</comment>
<dbReference type="RefSeq" id="WP_048355662.1">
    <property type="nucleotide sequence ID" value="NZ_JARRTL010000009.1"/>
</dbReference>
<dbReference type="CDD" id="cd00085">
    <property type="entry name" value="HNHc"/>
    <property type="match status" value="1"/>
</dbReference>
<evidence type="ECO:0000313" key="3">
    <source>
        <dbReference type="EMBL" id="MEC0485112.1"/>
    </source>
</evidence>
<dbReference type="GO" id="GO:0004519">
    <property type="term" value="F:endonuclease activity"/>
    <property type="evidence" value="ECO:0007669"/>
    <property type="project" value="UniProtKB-KW"/>
</dbReference>
<dbReference type="Gene3D" id="1.10.30.50">
    <property type="match status" value="1"/>
</dbReference>
<accession>A0A0T6BR31</accession>
<gene>
    <name evidence="2" type="ORF">AB447_216725</name>
    <name evidence="3" type="ORF">P8828_09690</name>
</gene>
<dbReference type="EMBL" id="JARRTL010000009">
    <property type="protein sequence ID" value="MEC0485112.1"/>
    <property type="molecule type" value="Genomic_DNA"/>
</dbReference>
<keyword evidence="3" id="KW-0378">Hydrolase</keyword>
<evidence type="ECO:0000313" key="4">
    <source>
        <dbReference type="Proteomes" id="UP000036168"/>
    </source>
</evidence>
<dbReference type="Proteomes" id="UP000036168">
    <property type="component" value="Unassembled WGS sequence"/>
</dbReference>